<reference evidence="3 4" key="1">
    <citation type="submission" date="2015-06" db="EMBL/GenBank/DDBJ databases">
        <title>A Comprehensive Approach to Explore the Metabolic and Phylogenetic Diversity of Bacterial Steroid Degradation in the Environment: Testosterone as an Example.</title>
        <authorList>
            <person name="Yang F.-C."/>
            <person name="Chen Y.-L."/>
            <person name="Yu C.-P."/>
            <person name="Tang S.-L."/>
            <person name="Wang P.-H."/>
            <person name="Ismail W."/>
            <person name="Wang C.-H."/>
            <person name="Yang C.-Y."/>
            <person name="Chiang Y.-R."/>
        </authorList>
    </citation>
    <scope>NUCLEOTIDE SEQUENCE [LARGE SCALE GENOMIC DNA]</scope>
    <source>
        <strain evidence="3 4">DSM 18526</strain>
    </source>
</reference>
<dbReference type="KEGG" id="sdf:ACG33_13930"/>
<name>A0A127FCP2_STEDE</name>
<dbReference type="OrthoDB" id="8526313at2"/>
<accession>A0A127FCP2</accession>
<evidence type="ECO:0000256" key="1">
    <source>
        <dbReference type="SAM" id="MobiDB-lite"/>
    </source>
</evidence>
<feature type="signal peptide" evidence="2">
    <location>
        <begin position="1"/>
        <end position="31"/>
    </location>
</feature>
<dbReference type="PATRIC" id="fig|465721.4.peg.2980"/>
<protein>
    <recommendedName>
        <fullName evidence="5">DUF1318 domain-containing protein</fullName>
    </recommendedName>
</protein>
<organism evidence="3 4">
    <name type="scientific">Steroidobacter denitrificans</name>
    <dbReference type="NCBI Taxonomy" id="465721"/>
    <lineage>
        <taxon>Bacteria</taxon>
        <taxon>Pseudomonadati</taxon>
        <taxon>Pseudomonadota</taxon>
        <taxon>Gammaproteobacteria</taxon>
        <taxon>Steroidobacterales</taxon>
        <taxon>Steroidobacteraceae</taxon>
        <taxon>Steroidobacter</taxon>
    </lineage>
</organism>
<dbReference type="EMBL" id="CP011971">
    <property type="protein sequence ID" value="AMN48176.1"/>
    <property type="molecule type" value="Genomic_DNA"/>
</dbReference>
<evidence type="ECO:0000313" key="4">
    <source>
        <dbReference type="Proteomes" id="UP000070250"/>
    </source>
</evidence>
<keyword evidence="2" id="KW-0732">Signal</keyword>
<feature type="chain" id="PRO_5007448354" description="DUF1318 domain-containing protein" evidence="2">
    <location>
        <begin position="32"/>
        <end position="215"/>
    </location>
</feature>
<sequence length="215" mass="23541">MMLRFAPLKLAACCLALSACVTINVYFPAAAAEKAADKIIEDVWGKDAAAPKRDAVPEPEQTSLDGDEHQRTGASQRVLLAAAGTLLDLLVAPAQAQSGPDLNIATPAVRQLTQSMESRHTLLKKYYEAGAVGLTRDGLIEVRDQNLVALPERNTVRKLIVDENADRNNLYREIAVANGHPEWEADIRATFAQRWIGKSSAGWYYQDAAGTWQRK</sequence>
<keyword evidence="4" id="KW-1185">Reference proteome</keyword>
<dbReference type="RefSeq" id="WP_083536967.1">
    <property type="nucleotide sequence ID" value="NZ_CP011971.1"/>
</dbReference>
<feature type="region of interest" description="Disordered" evidence="1">
    <location>
        <begin position="50"/>
        <end position="70"/>
    </location>
</feature>
<evidence type="ECO:0000256" key="2">
    <source>
        <dbReference type="SAM" id="SignalP"/>
    </source>
</evidence>
<dbReference type="PROSITE" id="PS51257">
    <property type="entry name" value="PROKAR_LIPOPROTEIN"/>
    <property type="match status" value="1"/>
</dbReference>
<dbReference type="Proteomes" id="UP000070250">
    <property type="component" value="Chromosome"/>
</dbReference>
<dbReference type="STRING" id="465721.ACG33_13930"/>
<dbReference type="InterPro" id="IPR008309">
    <property type="entry name" value="YdbL"/>
</dbReference>
<dbReference type="AlphaFoldDB" id="A0A127FCP2"/>
<evidence type="ECO:0000313" key="3">
    <source>
        <dbReference type="EMBL" id="AMN48176.1"/>
    </source>
</evidence>
<evidence type="ECO:0008006" key="5">
    <source>
        <dbReference type="Google" id="ProtNLM"/>
    </source>
</evidence>
<proteinExistence type="predicted"/>
<gene>
    <name evidence="3" type="ORF">ACG33_13930</name>
</gene>
<dbReference type="Pfam" id="PF07027">
    <property type="entry name" value="DUF1318"/>
    <property type="match status" value="1"/>
</dbReference>